<dbReference type="InterPro" id="IPR001431">
    <property type="entry name" value="Pept_M16_Zn_BS"/>
</dbReference>
<reference evidence="14" key="1">
    <citation type="submission" date="2023-08" db="EMBL/GenBank/DDBJ databases">
        <authorList>
            <person name="Chen Y."/>
            <person name="Shah S."/>
            <person name="Dougan E. K."/>
            <person name="Thang M."/>
            <person name="Chan C."/>
        </authorList>
    </citation>
    <scope>NUCLEOTIDE SEQUENCE</scope>
</reference>
<dbReference type="FunFam" id="3.30.830.10:FF:000012">
    <property type="entry name" value="Protease 3"/>
    <property type="match status" value="1"/>
</dbReference>
<dbReference type="Proteomes" id="UP001178507">
    <property type="component" value="Unassembled WGS sequence"/>
</dbReference>
<dbReference type="InterPro" id="IPR011249">
    <property type="entry name" value="Metalloenz_LuxS/M16"/>
</dbReference>
<feature type="domain" description="Peptidase M16 N-terminal" evidence="10">
    <location>
        <begin position="47"/>
        <end position="176"/>
    </location>
</feature>
<dbReference type="GO" id="GO:0005737">
    <property type="term" value="C:cytoplasm"/>
    <property type="evidence" value="ECO:0007669"/>
    <property type="project" value="UniProtKB-ARBA"/>
</dbReference>
<feature type="domain" description="Peptidase M16 middle/third" evidence="12">
    <location>
        <begin position="397"/>
        <end position="467"/>
    </location>
</feature>
<gene>
    <name evidence="14" type="ORF">EVOR1521_LOCUS11541</name>
</gene>
<feature type="region of interest" description="Disordered" evidence="9">
    <location>
        <begin position="1"/>
        <end position="29"/>
    </location>
</feature>
<dbReference type="InterPro" id="IPR011765">
    <property type="entry name" value="Pept_M16_N"/>
</dbReference>
<evidence type="ECO:0000256" key="2">
    <source>
        <dbReference type="ARBA" id="ARBA00007261"/>
    </source>
</evidence>
<keyword evidence="15" id="KW-1185">Reference proteome</keyword>
<dbReference type="Gene3D" id="3.30.830.10">
    <property type="entry name" value="Metalloenzyme, LuxS/M16 peptidase-like"/>
    <property type="match status" value="4"/>
</dbReference>
<evidence type="ECO:0000256" key="4">
    <source>
        <dbReference type="ARBA" id="ARBA00022723"/>
    </source>
</evidence>
<dbReference type="GO" id="GO:0046872">
    <property type="term" value="F:metal ion binding"/>
    <property type="evidence" value="ECO:0007669"/>
    <property type="project" value="UniProtKB-KW"/>
</dbReference>
<evidence type="ECO:0000256" key="6">
    <source>
        <dbReference type="ARBA" id="ARBA00022833"/>
    </source>
</evidence>
<dbReference type="EMBL" id="CAUJNA010001147">
    <property type="protein sequence ID" value="CAJ1384739.1"/>
    <property type="molecule type" value="Genomic_DNA"/>
</dbReference>
<feature type="region of interest" description="Disordered" evidence="9">
    <location>
        <begin position="467"/>
        <end position="490"/>
    </location>
</feature>
<dbReference type="InterPro" id="IPR050626">
    <property type="entry name" value="Peptidase_M16"/>
</dbReference>
<evidence type="ECO:0000259" key="11">
    <source>
        <dbReference type="Pfam" id="PF05193"/>
    </source>
</evidence>
<dbReference type="PANTHER" id="PTHR43690:SF18">
    <property type="entry name" value="INSULIN-DEGRADING ENZYME-RELATED"/>
    <property type="match status" value="1"/>
</dbReference>
<evidence type="ECO:0000256" key="9">
    <source>
        <dbReference type="SAM" id="MobiDB-lite"/>
    </source>
</evidence>
<proteinExistence type="inferred from homology"/>
<feature type="domain" description="Coenzyme PQQ synthesis protein F-like C-terminal lobe" evidence="13">
    <location>
        <begin position="864"/>
        <end position="963"/>
    </location>
</feature>
<dbReference type="Pfam" id="PF16187">
    <property type="entry name" value="Peptidase_M16_M"/>
    <property type="match status" value="2"/>
</dbReference>
<keyword evidence="5" id="KW-0378">Hydrolase</keyword>
<dbReference type="GO" id="GO:0006508">
    <property type="term" value="P:proteolysis"/>
    <property type="evidence" value="ECO:0007669"/>
    <property type="project" value="UniProtKB-KW"/>
</dbReference>
<comment type="cofactor">
    <cofactor evidence="1">
        <name>Zn(2+)</name>
        <dbReference type="ChEBI" id="CHEBI:29105"/>
    </cofactor>
</comment>
<feature type="compositionally biased region" description="Pro residues" evidence="9">
    <location>
        <begin position="1"/>
        <end position="15"/>
    </location>
</feature>
<sequence>MADVAPPPPPYVPPAKRPRPLEPEKSPSDKNSYRLLVFPSGFEALLVSSADVKKSRAACAVAVGAGSFNDPPKCQGLAHFLEHMLFMGSEKYPGEDEMESFLSKNGGSSNAFTDCTHTCYYFEVDKAGLHTGLDMLAQFFVAPLLKTNSAERELQAIESEFRLTQNSDDSRLEALLGSFAKPGHPFRKFGWGNLQSLQEEPKRRKVDVYGELLRFFALHYQASALRLCVFGVESLDSLESAVRRSFAELEAATVPRQPKEDPPFEDTLLPALLRVRPVQDLQKLSLSWQLPRSQHLYLTSPLCYLGHLVGHEGAGSLQSFLKAEGLATEVEAGVGEDDFANNYLCTIFNIEITLTQKGLTVWPEVAHCGFLYLSMLKTQGPQQWVFEELRRAQDMSWRFLEETDPVEHVQKLACQMLPDLGRAPEHILKGDWMLSRWDPEAISQFLGRLAPEKCLLALVSSSFGQAQSSKAEGEEGEEEELRETDPELDTVKDPCFDLEAAGPPQRAAYFGTEYWRAEKEEVLTLLERWQGTCSGLAADAAAYLRLPDRNPFFAENFGLKDPSGASKPPSLEEWLPQGSSAPPGFPAPVPRPAALAAAVPAWHLQETVLRLPRSEVWVKLSASSTQSCEASALMAWLARVITDSLNETVYLAEQASLELRVQEEFYGLDLRIGGFHDKLPQLLAHGLQAVRSCAETLRGGAKEFERRALAQKEELLRGWRNEYMKPEDHCADLRRALVMPHKFLSLSRAEALQDVTLAQLADFAEAQVPALELEALCQGNCTAEEARGLVDSLPALLGRDTSTPSASSAHAAHPAVKVVEIPSGQPVVWVQDSLDPGNRNVALEMYWQLGLSQDEAKDTAQVELLSELLSEPLFDQLRTKQQLGYVVSCGSRWTHRVQGFSVWIQSCKFPPAELCKRVDAFLETFQRMLAEMSDEDFRRQKEALAAAKLEPERSLQGMQQAAWAELQERSHCFDRHWQEALVLYRLPKASAAELLTRLLDASRRLVITAAVGGRAKCCSGAAAAAAELQELYPTSRLVSSRDDFLRTVGVIDT</sequence>
<evidence type="ECO:0008006" key="16">
    <source>
        <dbReference type="Google" id="ProtNLM"/>
    </source>
</evidence>
<accession>A0AA36IEF9</accession>
<dbReference type="Pfam" id="PF00675">
    <property type="entry name" value="Peptidase_M16"/>
    <property type="match status" value="1"/>
</dbReference>
<feature type="domain" description="Peptidase M16 C-terminal" evidence="11">
    <location>
        <begin position="210"/>
        <end position="392"/>
    </location>
</feature>
<keyword evidence="7" id="KW-0482">Metalloprotease</keyword>
<evidence type="ECO:0000259" key="12">
    <source>
        <dbReference type="Pfam" id="PF16187"/>
    </source>
</evidence>
<feature type="region of interest" description="Disordered" evidence="9">
    <location>
        <begin position="561"/>
        <end position="583"/>
    </location>
</feature>
<name>A0AA36IEF9_9DINO</name>
<dbReference type="InterPro" id="IPR007863">
    <property type="entry name" value="Peptidase_M16_C"/>
</dbReference>
<evidence type="ECO:0000313" key="14">
    <source>
        <dbReference type="EMBL" id="CAJ1384739.1"/>
    </source>
</evidence>
<evidence type="ECO:0000256" key="5">
    <source>
        <dbReference type="ARBA" id="ARBA00022801"/>
    </source>
</evidence>
<protein>
    <recommendedName>
        <fullName evidence="16">Insulin-degrading enzyme</fullName>
    </recommendedName>
</protein>
<comment type="caution">
    <text evidence="14">The sequence shown here is derived from an EMBL/GenBank/DDBJ whole genome shotgun (WGS) entry which is preliminary data.</text>
</comment>
<dbReference type="Pfam" id="PF22456">
    <property type="entry name" value="PqqF-like_C_4"/>
    <property type="match status" value="1"/>
</dbReference>
<comment type="similarity">
    <text evidence="2 8">Belongs to the peptidase M16 family.</text>
</comment>
<dbReference type="Pfam" id="PF05193">
    <property type="entry name" value="Peptidase_M16_C"/>
    <property type="match status" value="1"/>
</dbReference>
<evidence type="ECO:0000256" key="7">
    <source>
        <dbReference type="ARBA" id="ARBA00023049"/>
    </source>
</evidence>
<keyword evidence="6" id="KW-0862">Zinc</keyword>
<dbReference type="AlphaFoldDB" id="A0AA36IEF9"/>
<dbReference type="GO" id="GO:0004222">
    <property type="term" value="F:metalloendopeptidase activity"/>
    <property type="evidence" value="ECO:0007669"/>
    <property type="project" value="InterPro"/>
</dbReference>
<evidence type="ECO:0000256" key="8">
    <source>
        <dbReference type="RuleBase" id="RU004447"/>
    </source>
</evidence>
<feature type="compositionally biased region" description="Basic and acidic residues" evidence="9">
    <location>
        <begin position="19"/>
        <end position="29"/>
    </location>
</feature>
<organism evidence="14 15">
    <name type="scientific">Effrenium voratum</name>
    <dbReference type="NCBI Taxonomy" id="2562239"/>
    <lineage>
        <taxon>Eukaryota</taxon>
        <taxon>Sar</taxon>
        <taxon>Alveolata</taxon>
        <taxon>Dinophyceae</taxon>
        <taxon>Suessiales</taxon>
        <taxon>Symbiodiniaceae</taxon>
        <taxon>Effrenium</taxon>
    </lineage>
</organism>
<evidence type="ECO:0000313" key="15">
    <source>
        <dbReference type="Proteomes" id="UP001178507"/>
    </source>
</evidence>
<evidence type="ECO:0000256" key="1">
    <source>
        <dbReference type="ARBA" id="ARBA00001947"/>
    </source>
</evidence>
<dbReference type="FunFam" id="3.30.830.10:FF:000005">
    <property type="entry name" value="nardilysin isoform X1"/>
    <property type="match status" value="1"/>
</dbReference>
<dbReference type="PROSITE" id="PS00143">
    <property type="entry name" value="INSULINASE"/>
    <property type="match status" value="1"/>
</dbReference>
<dbReference type="SUPFAM" id="SSF63411">
    <property type="entry name" value="LuxS/MPP-like metallohydrolase"/>
    <property type="match status" value="4"/>
</dbReference>
<evidence type="ECO:0000256" key="3">
    <source>
        <dbReference type="ARBA" id="ARBA00022670"/>
    </source>
</evidence>
<evidence type="ECO:0000259" key="13">
    <source>
        <dbReference type="Pfam" id="PF22456"/>
    </source>
</evidence>
<dbReference type="InterPro" id="IPR032632">
    <property type="entry name" value="Peptidase_M16_M"/>
</dbReference>
<evidence type="ECO:0000259" key="10">
    <source>
        <dbReference type="Pfam" id="PF00675"/>
    </source>
</evidence>
<keyword evidence="4" id="KW-0479">Metal-binding</keyword>
<keyword evidence="3" id="KW-0645">Protease</keyword>
<dbReference type="InterPro" id="IPR054734">
    <property type="entry name" value="PqqF-like_C_4"/>
</dbReference>
<dbReference type="PANTHER" id="PTHR43690">
    <property type="entry name" value="NARDILYSIN"/>
    <property type="match status" value="1"/>
</dbReference>
<feature type="domain" description="Peptidase M16 middle/third" evidence="12">
    <location>
        <begin position="505"/>
        <end position="744"/>
    </location>
</feature>